<dbReference type="Gene3D" id="3.40.1660.10">
    <property type="entry name" value="EreA-like (biosynthetic domain)"/>
    <property type="match status" value="1"/>
</dbReference>
<keyword evidence="2" id="KW-1185">Reference proteome</keyword>
<organism evidence="1 2">
    <name type="scientific">Planococcus koreensis</name>
    <dbReference type="NCBI Taxonomy" id="112331"/>
    <lineage>
        <taxon>Bacteria</taxon>
        <taxon>Bacillati</taxon>
        <taxon>Bacillota</taxon>
        <taxon>Bacilli</taxon>
        <taxon>Bacillales</taxon>
        <taxon>Caryophanaceae</taxon>
        <taxon>Planococcus</taxon>
    </lineage>
</organism>
<dbReference type="Gene3D" id="1.20.1440.30">
    <property type="entry name" value="Biosynthetic Protein domain"/>
    <property type="match status" value="1"/>
</dbReference>
<dbReference type="InterPro" id="IPR052036">
    <property type="entry name" value="Hydrolase/PRTase-associated"/>
</dbReference>
<sequence length="421" mass="47950">MDISLEEAIKKHALPYRSSEDLNRIVDAIGSSKIVLLGEATHGTSEFYTIRAELSKRLIQERGFTIIAVEGDWPPSHAVNRHAKAYTDAEQESREVLQAFNRWPTWMWANEEVADFVGWLRLHNDQSAQKTGFYGIDLYSLWESMEEIIRHLSAADLSGSHLELAKKALACFEPFSRDPEKYAMSAIHPFNRCIEEVDKLLSALRQDEALYKDEWETALSLKINALVARNAEDYYSAMVRDDTLSWNVRDGHMAEAINEIRDSHGRDAKIIIWEHNTHIGDARATDMHREGMVNVGQLMREQLHAEGVFAVGFGTYMGSVIAARSWGAPFQKMTVPPARLNSWEELLNRTGAHDKLLLFGEDNHALFNRWVGHRAIGVVYHPEYEARGNYVPSKISQRYDAFIFINETTALTPIPIEKPIL</sequence>
<dbReference type="OrthoDB" id="9810066at2"/>
<dbReference type="InterPro" id="IPR007815">
    <property type="entry name" value="Emycin_Estase"/>
</dbReference>
<dbReference type="InterPro" id="IPR014622">
    <property type="entry name" value="UCP036794_erythomycin"/>
</dbReference>
<comment type="caution">
    <text evidence="1">The sequence shown here is derived from an EMBL/GenBank/DDBJ whole genome shotgun (WGS) entry which is preliminary data.</text>
</comment>
<dbReference type="PANTHER" id="PTHR31299">
    <property type="entry name" value="ESTERASE, PUTATIVE (AFU_ORTHOLOGUE AFUA_1G05850)-RELATED"/>
    <property type="match status" value="1"/>
</dbReference>
<evidence type="ECO:0000313" key="1">
    <source>
        <dbReference type="EMBL" id="MBB5181379.1"/>
    </source>
</evidence>
<gene>
    <name evidence="1" type="ORF">HNQ44_002844</name>
</gene>
<dbReference type="Proteomes" id="UP000525923">
    <property type="component" value="Unassembled WGS sequence"/>
</dbReference>
<dbReference type="Gene3D" id="3.30.1870.10">
    <property type="entry name" value="EreA-like, domain 2"/>
    <property type="match status" value="1"/>
</dbReference>
<dbReference type="GO" id="GO:0046677">
    <property type="term" value="P:response to antibiotic"/>
    <property type="evidence" value="ECO:0007669"/>
    <property type="project" value="InterPro"/>
</dbReference>
<dbReference type="PANTHER" id="PTHR31299:SF0">
    <property type="entry name" value="ESTERASE, PUTATIVE (AFU_ORTHOLOGUE AFUA_1G05850)-RELATED"/>
    <property type="match status" value="1"/>
</dbReference>
<dbReference type="Pfam" id="PF05139">
    <property type="entry name" value="Erythro_esteras"/>
    <property type="match status" value="1"/>
</dbReference>
<dbReference type="AlphaFoldDB" id="A0A7W8CV14"/>
<dbReference type="RefSeq" id="WP_135503304.1">
    <property type="nucleotide sequence ID" value="NZ_JACHHE010000008.1"/>
</dbReference>
<accession>A0A7W8CV14</accession>
<reference evidence="1 2" key="1">
    <citation type="submission" date="2020-08" db="EMBL/GenBank/DDBJ databases">
        <title>Genomic Encyclopedia of Type Strains, Phase IV (KMG-IV): sequencing the most valuable type-strain genomes for metagenomic binning, comparative biology and taxonomic classification.</title>
        <authorList>
            <person name="Goeker M."/>
        </authorList>
    </citation>
    <scope>NUCLEOTIDE SEQUENCE [LARGE SCALE GENOMIC DNA]</scope>
    <source>
        <strain evidence="1 2">DSM 15895</strain>
    </source>
</reference>
<dbReference type="SUPFAM" id="SSF159501">
    <property type="entry name" value="EreA/ChaN-like"/>
    <property type="match status" value="1"/>
</dbReference>
<dbReference type="EMBL" id="JACHHE010000008">
    <property type="protein sequence ID" value="MBB5181379.1"/>
    <property type="molecule type" value="Genomic_DNA"/>
</dbReference>
<name>A0A7W8CV14_9BACL</name>
<proteinExistence type="predicted"/>
<protein>
    <submittedName>
        <fullName evidence="1">Erythromycin esterase-like protein</fullName>
    </submittedName>
</protein>
<dbReference type="CDD" id="cd14728">
    <property type="entry name" value="Ere-like"/>
    <property type="match status" value="1"/>
</dbReference>
<evidence type="ECO:0000313" key="2">
    <source>
        <dbReference type="Proteomes" id="UP000525923"/>
    </source>
</evidence>
<dbReference type="PIRSF" id="PIRSF036794">
    <property type="entry name" value="UCP_erythr_ester"/>
    <property type="match status" value="1"/>
</dbReference>